<keyword evidence="4" id="KW-1185">Reference proteome</keyword>
<feature type="chain" id="PRO_5014271833" evidence="2">
    <location>
        <begin position="24"/>
        <end position="267"/>
    </location>
</feature>
<reference evidence="4" key="1">
    <citation type="submission" date="2015-05" db="EMBL/GenBank/DDBJ databases">
        <authorList>
            <person name="Wilson R.K."/>
            <person name="Warren W.C."/>
            <person name="Olafson P."/>
        </authorList>
    </citation>
    <scope>NUCLEOTIDE SEQUENCE [LARGE SCALE GENOMIC DNA]</scope>
    <source>
        <strain evidence="4">USDA</strain>
    </source>
</reference>
<feature type="compositionally biased region" description="Low complexity" evidence="1">
    <location>
        <begin position="36"/>
        <end position="54"/>
    </location>
</feature>
<dbReference type="OrthoDB" id="7973539at2759"/>
<dbReference type="KEGG" id="scac:106087853"/>
<feature type="region of interest" description="Disordered" evidence="1">
    <location>
        <begin position="33"/>
        <end position="55"/>
    </location>
</feature>
<dbReference type="EnsemblMetazoa" id="SCAU013625-RB">
    <property type="protein sequence ID" value="SCAU013625-PB"/>
    <property type="gene ID" value="SCAU013625"/>
</dbReference>
<feature type="region of interest" description="Disordered" evidence="1">
    <location>
        <begin position="248"/>
        <end position="267"/>
    </location>
</feature>
<organism evidence="3 4">
    <name type="scientific">Stomoxys calcitrans</name>
    <name type="common">Stable fly</name>
    <name type="synonym">Conops calcitrans</name>
    <dbReference type="NCBI Taxonomy" id="35570"/>
    <lineage>
        <taxon>Eukaryota</taxon>
        <taxon>Metazoa</taxon>
        <taxon>Ecdysozoa</taxon>
        <taxon>Arthropoda</taxon>
        <taxon>Hexapoda</taxon>
        <taxon>Insecta</taxon>
        <taxon>Pterygota</taxon>
        <taxon>Neoptera</taxon>
        <taxon>Endopterygota</taxon>
        <taxon>Diptera</taxon>
        <taxon>Brachycera</taxon>
        <taxon>Muscomorpha</taxon>
        <taxon>Muscoidea</taxon>
        <taxon>Muscidae</taxon>
        <taxon>Stomoxys</taxon>
    </lineage>
</organism>
<dbReference type="STRING" id="35570.A0A1I8Q3S4"/>
<feature type="compositionally biased region" description="Low complexity" evidence="1">
    <location>
        <begin position="248"/>
        <end position="259"/>
    </location>
</feature>
<sequence length="267" mass="29148">MPSIIFSRQLFLLLLALPLNIIAGPVSNPEVASKSAKANTIQQQQQQTNQQPKPQDAHLNTLSVYANNYDFLSGNNQNSLNNGEQFKPSYKLPDMETNFTPIQNSNSIAPEFTAPAPVLMQYLPQTITEGGMQYLQLIPTRPLVVPIGPYLTSGATAPSLGYTQTISAGHPLEYSARANAMLSTMPVNIPPPVPTSLVEVPSQPLPAYGIPSYAAHLQAPKQNYRINRETKDRHLPGPLNLNLNEYMPGPGQPQTPMQQAGFVRGRP</sequence>
<proteinExistence type="predicted"/>
<dbReference type="EnsemblMetazoa" id="SCAU013625-RA">
    <property type="protein sequence ID" value="SCAU013625-PA"/>
    <property type="gene ID" value="SCAU013625"/>
</dbReference>
<evidence type="ECO:0000256" key="2">
    <source>
        <dbReference type="SAM" id="SignalP"/>
    </source>
</evidence>
<name>A0A1I8Q3S4_STOCA</name>
<keyword evidence="2" id="KW-0732">Signal</keyword>
<reference evidence="3" key="2">
    <citation type="submission" date="2020-05" db="UniProtKB">
        <authorList>
            <consortium name="EnsemblMetazoa"/>
        </authorList>
    </citation>
    <scope>IDENTIFICATION</scope>
    <source>
        <strain evidence="3">USDA</strain>
    </source>
</reference>
<evidence type="ECO:0000313" key="4">
    <source>
        <dbReference type="Proteomes" id="UP000095300"/>
    </source>
</evidence>
<evidence type="ECO:0000313" key="3">
    <source>
        <dbReference type="EnsemblMetazoa" id="SCAU013625-PB"/>
    </source>
</evidence>
<evidence type="ECO:0000256" key="1">
    <source>
        <dbReference type="SAM" id="MobiDB-lite"/>
    </source>
</evidence>
<dbReference type="Proteomes" id="UP000095300">
    <property type="component" value="Unassembled WGS sequence"/>
</dbReference>
<accession>A0A1I8Q3S4</accession>
<dbReference type="AlphaFoldDB" id="A0A1I8Q3S4"/>
<dbReference type="VEuPathDB" id="VectorBase:SCAU013625"/>
<protein>
    <submittedName>
        <fullName evidence="3">Uncharacterized protein</fullName>
    </submittedName>
</protein>
<feature type="signal peptide" evidence="2">
    <location>
        <begin position="1"/>
        <end position="23"/>
    </location>
</feature>
<gene>
    <name evidence="3" type="primary">106087853</name>
</gene>